<dbReference type="Gene3D" id="2.60.40.1890">
    <property type="entry name" value="PCu(A)C copper chaperone"/>
    <property type="match status" value="1"/>
</dbReference>
<dbReference type="InterPro" id="IPR036182">
    <property type="entry name" value="PCuAC_sf"/>
</dbReference>
<dbReference type="RefSeq" id="WP_345470528.1">
    <property type="nucleotide sequence ID" value="NZ_CP125942.1"/>
</dbReference>
<feature type="chain" id="PRO_5043414199" evidence="1">
    <location>
        <begin position="27"/>
        <end position="177"/>
    </location>
</feature>
<proteinExistence type="predicted"/>
<accession>A0AAU6WDI6</accession>
<feature type="signal peptide" evidence="1">
    <location>
        <begin position="1"/>
        <end position="26"/>
    </location>
</feature>
<dbReference type="InterPro" id="IPR058248">
    <property type="entry name" value="Lxx211020-like"/>
</dbReference>
<keyword evidence="3" id="KW-1185">Reference proteome</keyword>
<evidence type="ECO:0000256" key="1">
    <source>
        <dbReference type="SAM" id="SignalP"/>
    </source>
</evidence>
<dbReference type="SUPFAM" id="SSF110087">
    <property type="entry name" value="DR1885-like metal-binding protein"/>
    <property type="match status" value="1"/>
</dbReference>
<dbReference type="Proteomes" id="UP001486888">
    <property type="component" value="Chromosome"/>
</dbReference>
<organism evidence="2 3">
    <name type="scientific">Glutamicibacter ectropisis</name>
    <dbReference type="NCBI Taxonomy" id="3046593"/>
    <lineage>
        <taxon>Bacteria</taxon>
        <taxon>Bacillati</taxon>
        <taxon>Actinomycetota</taxon>
        <taxon>Actinomycetes</taxon>
        <taxon>Micrococcales</taxon>
        <taxon>Micrococcaceae</taxon>
        <taxon>Glutamicibacter</taxon>
    </lineage>
</organism>
<evidence type="ECO:0000313" key="2">
    <source>
        <dbReference type="EMBL" id="XAO45203.1"/>
    </source>
</evidence>
<dbReference type="PROSITE" id="PS51257">
    <property type="entry name" value="PROKAR_LIPOPROTEIN"/>
    <property type="match status" value="1"/>
</dbReference>
<sequence>MKTKSMTALALGFGLLLTGCAQSAPATETSTASATSTTAQQGTQAQALTTSDTWAKAAETGMSAAFGKLHNSADYPVELHQVTDAQGDEIQMHEMAGSGQDMSMKQLEGDLVIAPGAEVELAPGGNHLMFMDLKEPLVAAQSITLNLEFSDGSSTTVDFPIRNFDGAKENYDEHAGH</sequence>
<name>A0AAU6WDI6_9MICC</name>
<dbReference type="EMBL" id="CP125942">
    <property type="protein sequence ID" value="XAO45203.1"/>
    <property type="molecule type" value="Genomic_DNA"/>
</dbReference>
<dbReference type="PANTHER" id="PTHR36302">
    <property type="entry name" value="BLR7088 PROTEIN"/>
    <property type="match status" value="1"/>
</dbReference>
<dbReference type="KEGG" id="gey:QMQ05_12705"/>
<dbReference type="PANTHER" id="PTHR36302:SF1">
    <property type="entry name" value="COPPER CHAPERONE PCU(A)C"/>
    <property type="match status" value="1"/>
</dbReference>
<dbReference type="AlphaFoldDB" id="A0AAU6WDI6"/>
<evidence type="ECO:0000313" key="3">
    <source>
        <dbReference type="Proteomes" id="UP001486888"/>
    </source>
</evidence>
<reference evidence="2 3" key="1">
    <citation type="submission" date="2023-05" db="EMBL/GenBank/DDBJ databases">
        <title>Glutamicibacter sp. B1, complete genome.</title>
        <authorList>
            <person name="Long Y.H."/>
            <person name="Fang T."/>
            <person name="Li X.Y."/>
        </authorList>
    </citation>
    <scope>NUCLEOTIDE SEQUENCE [LARGE SCALE GENOMIC DNA]</scope>
    <source>
        <strain evidence="2 3">B1</strain>
    </source>
</reference>
<keyword evidence="1" id="KW-0732">Signal</keyword>
<gene>
    <name evidence="2" type="ORF">QMQ05_12705</name>
</gene>
<dbReference type="Pfam" id="PF04314">
    <property type="entry name" value="PCuAC"/>
    <property type="match status" value="1"/>
</dbReference>
<protein>
    <submittedName>
        <fullName evidence="2">Copper chaperone PCu(A)C</fullName>
    </submittedName>
</protein>
<dbReference type="InterPro" id="IPR007410">
    <property type="entry name" value="LpqE-like"/>
</dbReference>